<keyword evidence="3" id="KW-1185">Reference proteome</keyword>
<protein>
    <submittedName>
        <fullName evidence="2">Uncharacterized protein</fullName>
    </submittedName>
</protein>
<feature type="compositionally biased region" description="Low complexity" evidence="1">
    <location>
        <begin position="1"/>
        <end position="17"/>
    </location>
</feature>
<reference evidence="2" key="1">
    <citation type="journal article" date="2020" name="Stud. Mycol.">
        <title>101 Dothideomycetes genomes: a test case for predicting lifestyles and emergence of pathogens.</title>
        <authorList>
            <person name="Haridas S."/>
            <person name="Albert R."/>
            <person name="Binder M."/>
            <person name="Bloem J."/>
            <person name="Labutti K."/>
            <person name="Salamov A."/>
            <person name="Andreopoulos B."/>
            <person name="Baker S."/>
            <person name="Barry K."/>
            <person name="Bills G."/>
            <person name="Bluhm B."/>
            <person name="Cannon C."/>
            <person name="Castanera R."/>
            <person name="Culley D."/>
            <person name="Daum C."/>
            <person name="Ezra D."/>
            <person name="Gonzalez J."/>
            <person name="Henrissat B."/>
            <person name="Kuo A."/>
            <person name="Liang C."/>
            <person name="Lipzen A."/>
            <person name="Lutzoni F."/>
            <person name="Magnuson J."/>
            <person name="Mondo S."/>
            <person name="Nolan M."/>
            <person name="Ohm R."/>
            <person name="Pangilinan J."/>
            <person name="Park H.-J."/>
            <person name="Ramirez L."/>
            <person name="Alfaro M."/>
            <person name="Sun H."/>
            <person name="Tritt A."/>
            <person name="Yoshinaga Y."/>
            <person name="Zwiers L.-H."/>
            <person name="Turgeon B."/>
            <person name="Goodwin S."/>
            <person name="Spatafora J."/>
            <person name="Crous P."/>
            <person name="Grigoriev I."/>
        </authorList>
    </citation>
    <scope>NUCLEOTIDE SEQUENCE</scope>
    <source>
        <strain evidence="2">CBS 113818</strain>
    </source>
</reference>
<name>A0A6A6ZYL1_9PLEO</name>
<evidence type="ECO:0000256" key="1">
    <source>
        <dbReference type="SAM" id="MobiDB-lite"/>
    </source>
</evidence>
<feature type="region of interest" description="Disordered" evidence="1">
    <location>
        <begin position="1"/>
        <end position="72"/>
    </location>
</feature>
<dbReference type="AlphaFoldDB" id="A0A6A6ZYL1"/>
<feature type="non-terminal residue" evidence="2">
    <location>
        <position position="1"/>
    </location>
</feature>
<evidence type="ECO:0000313" key="2">
    <source>
        <dbReference type="EMBL" id="KAF2826152.1"/>
    </source>
</evidence>
<feature type="compositionally biased region" description="Basic and acidic residues" evidence="1">
    <location>
        <begin position="35"/>
        <end position="44"/>
    </location>
</feature>
<proteinExistence type="predicted"/>
<feature type="non-terminal residue" evidence="2">
    <location>
        <position position="95"/>
    </location>
</feature>
<sequence>PKTTNSSSNYQQNQPSSLQTYQNPSKHHQHQNVFHPDHSQENRGHRQRYRRFASCKGSKAHQASSSRPKSEGCCFRCLWRGTVHHQGGVQDGEVL</sequence>
<organism evidence="2 3">
    <name type="scientific">Ophiobolus disseminans</name>
    <dbReference type="NCBI Taxonomy" id="1469910"/>
    <lineage>
        <taxon>Eukaryota</taxon>
        <taxon>Fungi</taxon>
        <taxon>Dikarya</taxon>
        <taxon>Ascomycota</taxon>
        <taxon>Pezizomycotina</taxon>
        <taxon>Dothideomycetes</taxon>
        <taxon>Pleosporomycetidae</taxon>
        <taxon>Pleosporales</taxon>
        <taxon>Pleosporineae</taxon>
        <taxon>Phaeosphaeriaceae</taxon>
        <taxon>Ophiobolus</taxon>
    </lineage>
</organism>
<dbReference type="EMBL" id="MU006226">
    <property type="protein sequence ID" value="KAF2826152.1"/>
    <property type="molecule type" value="Genomic_DNA"/>
</dbReference>
<evidence type="ECO:0000313" key="3">
    <source>
        <dbReference type="Proteomes" id="UP000799424"/>
    </source>
</evidence>
<gene>
    <name evidence="2" type="ORF">CC86DRAFT_466933</name>
</gene>
<dbReference type="Proteomes" id="UP000799424">
    <property type="component" value="Unassembled WGS sequence"/>
</dbReference>
<accession>A0A6A6ZYL1</accession>